<dbReference type="EMBL" id="SSOB01000007">
    <property type="protein sequence ID" value="THF82248.1"/>
    <property type="molecule type" value="Genomic_DNA"/>
</dbReference>
<organism evidence="1 2">
    <name type="scientific">Cohnella fermenti</name>
    <dbReference type="NCBI Taxonomy" id="2565925"/>
    <lineage>
        <taxon>Bacteria</taxon>
        <taxon>Bacillati</taxon>
        <taxon>Bacillota</taxon>
        <taxon>Bacilli</taxon>
        <taxon>Bacillales</taxon>
        <taxon>Paenibacillaceae</taxon>
        <taxon>Cohnella</taxon>
    </lineage>
</organism>
<proteinExistence type="predicted"/>
<sequence>MSNKSYDVAAYIWPAYTGDEQRTLMFWPEGMGEWQTVKRAARKYPEHNWPRKPLWGYVNEADPYIMEMQIEAAADHGVNVFIYDWYWYDKRPFLENCLNDGYLKARNNDKVKFYLMWANHNVNHLWDIRLSHQEGNIIWDAAVDRAEFERIADRLIASYFKHPTYYTIDGKPVFMIYDLANLLRGLGGVEQTREAFDWFRNRAVEAGLPGLHLQLTMWNERSFDLSGVDGDKTATTLELVSPLGFDSLTHYQFVHFTDIDRDYNEIMADVVKEWERIDEHYDIPYFPHISLGWDNNPRYEAFRPGVVRNNTPDNVRKGFELARSFLDAHPELPPLVTVNSWNEWTETSYLQPDDLYGYGYLEAVKQVFKGTGK</sequence>
<dbReference type="OrthoDB" id="9816424at2"/>
<name>A0A4S4C3D5_9BACL</name>
<keyword evidence="2" id="KW-1185">Reference proteome</keyword>
<dbReference type="Gene3D" id="3.20.20.80">
    <property type="entry name" value="Glycosidases"/>
    <property type="match status" value="1"/>
</dbReference>
<evidence type="ECO:0008006" key="3">
    <source>
        <dbReference type="Google" id="ProtNLM"/>
    </source>
</evidence>
<protein>
    <recommendedName>
        <fullName evidence="3">Glycosyltransferase WbsX</fullName>
    </recommendedName>
</protein>
<dbReference type="Pfam" id="PF14307">
    <property type="entry name" value="Glyco_tran_WbsX"/>
    <property type="match status" value="1"/>
</dbReference>
<dbReference type="InterPro" id="IPR032719">
    <property type="entry name" value="WbsX"/>
</dbReference>
<dbReference type="RefSeq" id="WP_136369186.1">
    <property type="nucleotide sequence ID" value="NZ_SSOB01000007.1"/>
</dbReference>
<dbReference type="PANTHER" id="PTHR41244">
    <property type="entry name" value="RHAMNAN SYNTHESIS F"/>
    <property type="match status" value="1"/>
</dbReference>
<dbReference type="Proteomes" id="UP000310636">
    <property type="component" value="Unassembled WGS sequence"/>
</dbReference>
<evidence type="ECO:0000313" key="1">
    <source>
        <dbReference type="EMBL" id="THF82248.1"/>
    </source>
</evidence>
<dbReference type="AlphaFoldDB" id="A0A4S4C3D5"/>
<reference evidence="1 2" key="1">
    <citation type="submission" date="2019-04" db="EMBL/GenBank/DDBJ databases">
        <title>Cohnella sp. nov. isolated from preserved vegetables.</title>
        <authorList>
            <person name="Lin S.-Y."/>
            <person name="Hung M.-H."/>
            <person name="Young C.-C."/>
        </authorList>
    </citation>
    <scope>NUCLEOTIDE SEQUENCE [LARGE SCALE GENOMIC DNA]</scope>
    <source>
        <strain evidence="1 2">CC-MHH1044</strain>
    </source>
</reference>
<dbReference type="PANTHER" id="PTHR41244:SF1">
    <property type="entry name" value="GLYCOSYLTRANSFERASE"/>
    <property type="match status" value="1"/>
</dbReference>
<gene>
    <name evidence="1" type="ORF">E6C55_07655</name>
</gene>
<accession>A0A4S4C3D5</accession>
<dbReference type="CDD" id="cd11579">
    <property type="entry name" value="Glyco_tran_WbsX"/>
    <property type="match status" value="1"/>
</dbReference>
<evidence type="ECO:0000313" key="2">
    <source>
        <dbReference type="Proteomes" id="UP000310636"/>
    </source>
</evidence>
<comment type="caution">
    <text evidence="1">The sequence shown here is derived from an EMBL/GenBank/DDBJ whole genome shotgun (WGS) entry which is preliminary data.</text>
</comment>